<dbReference type="Pfam" id="PF08279">
    <property type="entry name" value="HTH_11"/>
    <property type="match status" value="1"/>
</dbReference>
<comment type="caution">
    <text evidence="3">The sequence shown here is derived from an EMBL/GenBank/DDBJ whole genome shotgun (WGS) entry which is preliminary data.</text>
</comment>
<dbReference type="GO" id="GO:0003677">
    <property type="term" value="F:DNA binding"/>
    <property type="evidence" value="ECO:0007669"/>
    <property type="project" value="UniProtKB-KW"/>
</dbReference>
<feature type="domain" description="WYL" evidence="2">
    <location>
        <begin position="140"/>
        <end position="204"/>
    </location>
</feature>
<name>A0A840Z297_9SPHN</name>
<dbReference type="PROSITE" id="PS52050">
    <property type="entry name" value="WYL"/>
    <property type="match status" value="1"/>
</dbReference>
<evidence type="ECO:0000259" key="2">
    <source>
        <dbReference type="Pfam" id="PF13280"/>
    </source>
</evidence>
<dbReference type="PANTHER" id="PTHR34580:SF3">
    <property type="entry name" value="PROTEIN PAFB"/>
    <property type="match status" value="1"/>
</dbReference>
<proteinExistence type="predicted"/>
<keyword evidence="4" id="KW-1185">Reference proteome</keyword>
<evidence type="ECO:0000259" key="1">
    <source>
        <dbReference type="Pfam" id="PF08279"/>
    </source>
</evidence>
<dbReference type="RefSeq" id="WP_184005170.1">
    <property type="nucleotide sequence ID" value="NZ_BAABIF010000006.1"/>
</dbReference>
<dbReference type="EMBL" id="JACIJI010000006">
    <property type="protein sequence ID" value="MBB5719860.1"/>
    <property type="molecule type" value="Genomic_DNA"/>
</dbReference>
<dbReference type="InterPro" id="IPR013196">
    <property type="entry name" value="HTH_11"/>
</dbReference>
<dbReference type="Pfam" id="PF13280">
    <property type="entry name" value="WYL"/>
    <property type="match status" value="1"/>
</dbReference>
<sequence>MRRADRLFQIIQIMRRSTRPVTGAALAAELEVSTRTVYRDVADLVAQRVPITGEAGLGYVLAAEYDMPPLMLTQVELEAIVLGAQWVAQRGDVILSPAATDVLAKIATAIPARLQPFVTAPSTAALPRLEPVIEAVDPATFRDAIRSRRKLCLIYCAENGDKTERTIWPVVLGYSEATRVLIGWCEARQGFRHFRTDRMMAAEVLDQPIPQSRAELHRNWQAWRTAELAGRK</sequence>
<dbReference type="InterPro" id="IPR036390">
    <property type="entry name" value="WH_DNA-bd_sf"/>
</dbReference>
<reference evidence="3 4" key="1">
    <citation type="submission" date="2020-08" db="EMBL/GenBank/DDBJ databases">
        <title>Genomic Encyclopedia of Type Strains, Phase IV (KMG-IV): sequencing the most valuable type-strain genomes for metagenomic binning, comparative biology and taxonomic classification.</title>
        <authorList>
            <person name="Goeker M."/>
        </authorList>
    </citation>
    <scope>NUCLEOTIDE SEQUENCE [LARGE SCALE GENOMIC DNA]</scope>
    <source>
        <strain evidence="3 4">DSM 27203</strain>
    </source>
</reference>
<organism evidence="3 4">
    <name type="scientific">Stakelama sediminis</name>
    <dbReference type="NCBI Taxonomy" id="463200"/>
    <lineage>
        <taxon>Bacteria</taxon>
        <taxon>Pseudomonadati</taxon>
        <taxon>Pseudomonadota</taxon>
        <taxon>Alphaproteobacteria</taxon>
        <taxon>Sphingomonadales</taxon>
        <taxon>Sphingomonadaceae</taxon>
        <taxon>Stakelama</taxon>
    </lineage>
</organism>
<dbReference type="InterPro" id="IPR051534">
    <property type="entry name" value="CBASS_pafABC_assoc_protein"/>
</dbReference>
<protein>
    <submittedName>
        <fullName evidence="3">Putative DNA-binding transcriptional regulator YafY</fullName>
    </submittedName>
</protein>
<feature type="domain" description="Helix-turn-helix type 11" evidence="1">
    <location>
        <begin position="6"/>
        <end position="59"/>
    </location>
</feature>
<accession>A0A840Z297</accession>
<dbReference type="InterPro" id="IPR026881">
    <property type="entry name" value="WYL_dom"/>
</dbReference>
<dbReference type="InterPro" id="IPR036388">
    <property type="entry name" value="WH-like_DNA-bd_sf"/>
</dbReference>
<dbReference type="AlphaFoldDB" id="A0A840Z297"/>
<dbReference type="Gene3D" id="1.10.10.10">
    <property type="entry name" value="Winged helix-like DNA-binding domain superfamily/Winged helix DNA-binding domain"/>
    <property type="match status" value="1"/>
</dbReference>
<keyword evidence="3" id="KW-0238">DNA-binding</keyword>
<gene>
    <name evidence="3" type="ORF">FHR23_002816</name>
</gene>
<dbReference type="PANTHER" id="PTHR34580">
    <property type="match status" value="1"/>
</dbReference>
<evidence type="ECO:0000313" key="3">
    <source>
        <dbReference type="EMBL" id="MBB5719860.1"/>
    </source>
</evidence>
<evidence type="ECO:0000313" key="4">
    <source>
        <dbReference type="Proteomes" id="UP000554342"/>
    </source>
</evidence>
<dbReference type="SUPFAM" id="SSF46785">
    <property type="entry name" value="Winged helix' DNA-binding domain"/>
    <property type="match status" value="1"/>
</dbReference>
<dbReference type="Proteomes" id="UP000554342">
    <property type="component" value="Unassembled WGS sequence"/>
</dbReference>